<dbReference type="GO" id="GO:0008233">
    <property type="term" value="F:peptidase activity"/>
    <property type="evidence" value="ECO:0007669"/>
    <property type="project" value="UniProtKB-KW"/>
</dbReference>
<dbReference type="EMBL" id="BAAACF010000003">
    <property type="protein sequence ID" value="GAA0728185.1"/>
    <property type="molecule type" value="Genomic_DNA"/>
</dbReference>
<dbReference type="Pfam" id="PF06866">
    <property type="entry name" value="DUF1256"/>
    <property type="match status" value="1"/>
</dbReference>
<accession>A0ABN1J4R6</accession>
<dbReference type="InterPro" id="IPR009665">
    <property type="entry name" value="YyaC"/>
</dbReference>
<dbReference type="SUPFAM" id="SSF53163">
    <property type="entry name" value="HybD-like"/>
    <property type="match status" value="1"/>
</dbReference>
<sequence length="175" mass="19248">MNIIRAHYKDQACFYKIGNFICNYVDVNTVIVCIGTDRCIGDSLGPLVGTFLTEKNFPLPIYGTISDPIHALNIDRKLTEIKYAHPNAKIIAIDACLGHENNIGEIHARDCPIQPGKGVGKKLPPVGESSIIAIVDSSENNIFSNTRIRLDFIFKLANAITQALFLGYESKKAKS</sequence>
<name>A0ABN1J4R6_9CLOT</name>
<keyword evidence="1" id="KW-0645">Protease</keyword>
<proteinExistence type="predicted"/>
<keyword evidence="2" id="KW-1185">Reference proteome</keyword>
<evidence type="ECO:0000313" key="2">
    <source>
        <dbReference type="Proteomes" id="UP001500339"/>
    </source>
</evidence>
<reference evidence="1 2" key="1">
    <citation type="journal article" date="2019" name="Int. J. Syst. Evol. Microbiol.">
        <title>The Global Catalogue of Microorganisms (GCM) 10K type strain sequencing project: providing services to taxonomists for standard genome sequencing and annotation.</title>
        <authorList>
            <consortium name="The Broad Institute Genomics Platform"/>
            <consortium name="The Broad Institute Genome Sequencing Center for Infectious Disease"/>
            <person name="Wu L."/>
            <person name="Ma J."/>
        </authorList>
    </citation>
    <scope>NUCLEOTIDE SEQUENCE [LARGE SCALE GENOMIC DNA]</scope>
    <source>
        <strain evidence="1 2">JCM 1405</strain>
    </source>
</reference>
<organism evidence="1 2">
    <name type="scientific">Clostridium malenominatum</name>
    <dbReference type="NCBI Taxonomy" id="1539"/>
    <lineage>
        <taxon>Bacteria</taxon>
        <taxon>Bacillati</taxon>
        <taxon>Bacillota</taxon>
        <taxon>Clostridia</taxon>
        <taxon>Eubacteriales</taxon>
        <taxon>Clostridiaceae</taxon>
        <taxon>Clostridium</taxon>
    </lineage>
</organism>
<dbReference type="RefSeq" id="WP_343770421.1">
    <property type="nucleotide sequence ID" value="NZ_BAAACF010000003.1"/>
</dbReference>
<dbReference type="InterPro" id="IPR023430">
    <property type="entry name" value="Pept_HybD-like_dom_sf"/>
</dbReference>
<evidence type="ECO:0000313" key="1">
    <source>
        <dbReference type="EMBL" id="GAA0728185.1"/>
    </source>
</evidence>
<keyword evidence="1" id="KW-0378">Hydrolase</keyword>
<dbReference type="GO" id="GO:0006508">
    <property type="term" value="P:proteolysis"/>
    <property type="evidence" value="ECO:0007669"/>
    <property type="project" value="UniProtKB-KW"/>
</dbReference>
<dbReference type="NCBIfam" id="TIGR02841">
    <property type="entry name" value="spore_YyaC"/>
    <property type="match status" value="1"/>
</dbReference>
<comment type="caution">
    <text evidence="1">The sequence shown here is derived from an EMBL/GenBank/DDBJ whole genome shotgun (WGS) entry which is preliminary data.</text>
</comment>
<gene>
    <name evidence="1" type="primary">yyaC_2</name>
    <name evidence="1" type="ORF">GCM10008905_26730</name>
</gene>
<dbReference type="Proteomes" id="UP001500339">
    <property type="component" value="Unassembled WGS sequence"/>
</dbReference>
<protein>
    <submittedName>
        <fullName evidence="1">Spore protease YyaC</fullName>
    </submittedName>
</protein>